<dbReference type="Pfam" id="PF22022">
    <property type="entry name" value="Phage_int_M"/>
    <property type="match status" value="1"/>
</dbReference>
<evidence type="ECO:0000256" key="1">
    <source>
        <dbReference type="ARBA" id="ARBA00008857"/>
    </source>
</evidence>
<keyword evidence="4" id="KW-0233">DNA recombination</keyword>
<evidence type="ECO:0000256" key="2">
    <source>
        <dbReference type="ARBA" id="ARBA00022908"/>
    </source>
</evidence>
<dbReference type="Proteomes" id="UP000092698">
    <property type="component" value="Chromosome"/>
</dbReference>
<dbReference type="Pfam" id="PF00589">
    <property type="entry name" value="Phage_integrase"/>
    <property type="match status" value="1"/>
</dbReference>
<evidence type="ECO:0000256" key="4">
    <source>
        <dbReference type="ARBA" id="ARBA00023172"/>
    </source>
</evidence>
<dbReference type="PANTHER" id="PTHR30629:SF2">
    <property type="entry name" value="PROPHAGE INTEGRASE INTS-RELATED"/>
    <property type="match status" value="1"/>
</dbReference>
<dbReference type="InterPro" id="IPR038488">
    <property type="entry name" value="Integrase_DNA-bd_sf"/>
</dbReference>
<evidence type="ECO:0000259" key="6">
    <source>
        <dbReference type="PROSITE" id="PS51898"/>
    </source>
</evidence>
<feature type="domain" description="Core-binding (CB)" evidence="7">
    <location>
        <begin position="98"/>
        <end position="179"/>
    </location>
</feature>
<dbReference type="GO" id="GO:0006310">
    <property type="term" value="P:DNA recombination"/>
    <property type="evidence" value="ECO:0007669"/>
    <property type="project" value="UniProtKB-KW"/>
</dbReference>
<dbReference type="STRING" id="645517.A6F65_00151"/>
<dbReference type="SUPFAM" id="SSF56349">
    <property type="entry name" value="DNA breaking-rejoining enzymes"/>
    <property type="match status" value="1"/>
</dbReference>
<protein>
    <submittedName>
        <fullName evidence="8">Prophage CP4-57 integrase</fullName>
    </submittedName>
</protein>
<keyword evidence="3 5" id="KW-0238">DNA-binding</keyword>
<dbReference type="EMBL" id="CP016545">
    <property type="protein sequence ID" value="ANU06479.1"/>
    <property type="molecule type" value="Genomic_DNA"/>
</dbReference>
<evidence type="ECO:0000256" key="3">
    <source>
        <dbReference type="ARBA" id="ARBA00023125"/>
    </source>
</evidence>
<gene>
    <name evidence="8" type="primary">intA_1</name>
    <name evidence="8" type="ORF">A6F65_00151</name>
</gene>
<evidence type="ECO:0000313" key="9">
    <source>
        <dbReference type="Proteomes" id="UP000092698"/>
    </source>
</evidence>
<dbReference type="Pfam" id="PF13356">
    <property type="entry name" value="Arm-DNA-bind_3"/>
    <property type="match status" value="1"/>
</dbReference>
<dbReference type="InterPro" id="IPR025166">
    <property type="entry name" value="Integrase_DNA_bind_dom"/>
</dbReference>
<evidence type="ECO:0000256" key="5">
    <source>
        <dbReference type="PROSITE-ProRule" id="PRU01248"/>
    </source>
</evidence>
<evidence type="ECO:0000313" key="8">
    <source>
        <dbReference type="EMBL" id="ANU06479.1"/>
    </source>
</evidence>
<evidence type="ECO:0000259" key="7">
    <source>
        <dbReference type="PROSITE" id="PS51900"/>
    </source>
</evidence>
<dbReference type="InterPro" id="IPR044068">
    <property type="entry name" value="CB"/>
</dbReference>
<dbReference type="PROSITE" id="PS51900">
    <property type="entry name" value="CB"/>
    <property type="match status" value="1"/>
</dbReference>
<dbReference type="Gene3D" id="1.10.443.10">
    <property type="entry name" value="Intergrase catalytic core"/>
    <property type="match status" value="1"/>
</dbReference>
<dbReference type="PATRIC" id="fig|645517.4.peg.152"/>
<dbReference type="InterPro" id="IPR050808">
    <property type="entry name" value="Phage_Integrase"/>
</dbReference>
<dbReference type="GO" id="GO:0003677">
    <property type="term" value="F:DNA binding"/>
    <property type="evidence" value="ECO:0007669"/>
    <property type="project" value="UniProtKB-UniRule"/>
</dbReference>
<keyword evidence="2" id="KW-0229">DNA integration</keyword>
<comment type="similarity">
    <text evidence="1">Belongs to the 'phage' integrase family.</text>
</comment>
<dbReference type="RefSeq" id="WP_067784699.1">
    <property type="nucleotide sequence ID" value="NZ_CP016545.1"/>
</dbReference>
<dbReference type="InterPro" id="IPR053876">
    <property type="entry name" value="Phage_int_M"/>
</dbReference>
<organism evidence="8 9">
    <name type="scientific">Paraurantiacibacter namhicola</name>
    <dbReference type="NCBI Taxonomy" id="645517"/>
    <lineage>
        <taxon>Bacteria</taxon>
        <taxon>Pseudomonadati</taxon>
        <taxon>Pseudomonadota</taxon>
        <taxon>Alphaproteobacteria</taxon>
        <taxon>Sphingomonadales</taxon>
        <taxon>Erythrobacteraceae</taxon>
        <taxon>Paraurantiacibacter</taxon>
    </lineage>
</organism>
<dbReference type="CDD" id="cd00801">
    <property type="entry name" value="INT_P4_C"/>
    <property type="match status" value="1"/>
</dbReference>
<dbReference type="PANTHER" id="PTHR30629">
    <property type="entry name" value="PROPHAGE INTEGRASE"/>
    <property type="match status" value="1"/>
</dbReference>
<dbReference type="Gene3D" id="3.30.160.390">
    <property type="entry name" value="Integrase, DNA-binding domain"/>
    <property type="match status" value="1"/>
</dbReference>
<proteinExistence type="inferred from homology"/>
<name>A0A1C7D4V5_9SPHN</name>
<keyword evidence="9" id="KW-1185">Reference proteome</keyword>
<dbReference type="GO" id="GO:0015074">
    <property type="term" value="P:DNA integration"/>
    <property type="evidence" value="ECO:0007669"/>
    <property type="project" value="UniProtKB-KW"/>
</dbReference>
<feature type="domain" description="Tyr recombinase" evidence="6">
    <location>
        <begin position="203"/>
        <end position="382"/>
    </location>
</feature>
<dbReference type="Gene3D" id="1.10.150.130">
    <property type="match status" value="1"/>
</dbReference>
<dbReference type="AlphaFoldDB" id="A0A1C7D4V5"/>
<dbReference type="InterPro" id="IPR011010">
    <property type="entry name" value="DNA_brk_join_enz"/>
</dbReference>
<dbReference type="InterPro" id="IPR002104">
    <property type="entry name" value="Integrase_catalytic"/>
</dbReference>
<dbReference type="PROSITE" id="PS51898">
    <property type="entry name" value="TYR_RECOMBINASE"/>
    <property type="match status" value="1"/>
</dbReference>
<dbReference type="InterPro" id="IPR010998">
    <property type="entry name" value="Integrase_recombinase_N"/>
</dbReference>
<sequence>MALTDTSIRNAKPGPKPKKLFDERGLFLLVQPSGGKLWRLKYRYLGKEKKLSLGIYPDVSLKVARERRDEARTILANGTDPATVKAALKDEAKEAAANTFASIGEEYVAKMEREERAAVTIKKTQWLLSLLNRDLGKRPISEITPAELLASLKDVESQGQLETARRMRSLSGRIFRYAVATSRANADPSALLRGALTAPKVKHHSAILEPEAVGGLLRAIDGYSGQPLTLLALQLTPHVFVRPGELRRAEWQEFDLDEAIWTIPAEKMKMRDPHVVPLSKQSLALMESAKAISAGQRYVFSSLYPGKRPMSENTINAALRRLGYSGKEMTAHGFRAMASTLLNESGKWSPDAIERALAHKDSNAVRGTYHRGTHWHERLEMTRWWSDYLDQLRVGGEVVEFPSARVADPTT</sequence>
<dbReference type="InterPro" id="IPR013762">
    <property type="entry name" value="Integrase-like_cat_sf"/>
</dbReference>
<dbReference type="KEGG" id="anh:A6F65_00151"/>
<dbReference type="OrthoDB" id="7388552at2"/>
<reference evidence="8 9" key="1">
    <citation type="submission" date="2016-07" db="EMBL/GenBank/DDBJ databases">
        <title>Complete genome sequence of Altererythrobacter namhicola JCM 16345T, containing esterase-encoding genes.</title>
        <authorList>
            <person name="Cheng H."/>
            <person name="Wu Y.-H."/>
            <person name="Jian S.-L."/>
            <person name="Huo Y.-Y."/>
            <person name="Wang C.-S."/>
            <person name="Xu X.-W."/>
        </authorList>
    </citation>
    <scope>NUCLEOTIDE SEQUENCE [LARGE SCALE GENOMIC DNA]</scope>
    <source>
        <strain evidence="8 9">JCM 16345</strain>
    </source>
</reference>
<accession>A0A1C7D4V5</accession>